<keyword evidence="4 7" id="KW-0689">Ribosomal protein</keyword>
<evidence type="ECO:0000256" key="2">
    <source>
        <dbReference type="ARBA" id="ARBA00022730"/>
    </source>
</evidence>
<evidence type="ECO:0000256" key="1">
    <source>
        <dbReference type="ARBA" id="ARBA00007634"/>
    </source>
</evidence>
<dbReference type="Pfam" id="PF01649">
    <property type="entry name" value="Ribosomal_S20p"/>
    <property type="match status" value="1"/>
</dbReference>
<evidence type="ECO:0000256" key="3">
    <source>
        <dbReference type="ARBA" id="ARBA00022884"/>
    </source>
</evidence>
<dbReference type="Proteomes" id="UP001174909">
    <property type="component" value="Unassembled WGS sequence"/>
</dbReference>
<accession>A0AA35XM00</accession>
<dbReference type="InterPro" id="IPR036510">
    <property type="entry name" value="Ribosomal_bS20_sf"/>
</dbReference>
<dbReference type="AlphaFoldDB" id="A0AA35XM00"/>
<evidence type="ECO:0000313" key="7">
    <source>
        <dbReference type="EMBL" id="CAI8056382.1"/>
    </source>
</evidence>
<dbReference type="HAMAP" id="MF_00500">
    <property type="entry name" value="Ribosomal_bS20"/>
    <property type="match status" value="1"/>
</dbReference>
<gene>
    <name evidence="7" type="ORF">GBAR_LOCUS30724</name>
</gene>
<dbReference type="NCBIfam" id="TIGR00029">
    <property type="entry name" value="S20"/>
    <property type="match status" value="1"/>
</dbReference>
<dbReference type="EMBL" id="CASHTH010004350">
    <property type="protein sequence ID" value="CAI8056382.1"/>
    <property type="molecule type" value="Genomic_DNA"/>
</dbReference>
<organism evidence="7 8">
    <name type="scientific">Geodia barretti</name>
    <name type="common">Barrett's horny sponge</name>
    <dbReference type="NCBI Taxonomy" id="519541"/>
    <lineage>
        <taxon>Eukaryota</taxon>
        <taxon>Metazoa</taxon>
        <taxon>Porifera</taxon>
        <taxon>Demospongiae</taxon>
        <taxon>Heteroscleromorpha</taxon>
        <taxon>Tetractinellida</taxon>
        <taxon>Astrophorina</taxon>
        <taxon>Geodiidae</taxon>
        <taxon>Geodia</taxon>
    </lineage>
</organism>
<proteinExistence type="inferred from homology"/>
<dbReference type="PANTHER" id="PTHR33398:SF1">
    <property type="entry name" value="SMALL RIBOSOMAL SUBUNIT PROTEIN BS20C"/>
    <property type="match status" value="1"/>
</dbReference>
<dbReference type="PANTHER" id="PTHR33398">
    <property type="entry name" value="30S RIBOSOMAL PROTEIN S20"/>
    <property type="match status" value="1"/>
</dbReference>
<comment type="similarity">
    <text evidence="1">Belongs to the bacterial ribosomal protein bS20 family.</text>
</comment>
<keyword evidence="8" id="KW-1185">Reference proteome</keyword>
<evidence type="ECO:0000313" key="8">
    <source>
        <dbReference type="Proteomes" id="UP001174909"/>
    </source>
</evidence>
<keyword evidence="2" id="KW-0699">rRNA-binding</keyword>
<keyword evidence="3" id="KW-0694">RNA-binding</keyword>
<dbReference type="GO" id="GO:0003735">
    <property type="term" value="F:structural constituent of ribosome"/>
    <property type="evidence" value="ECO:0007669"/>
    <property type="project" value="InterPro"/>
</dbReference>
<dbReference type="InterPro" id="IPR002583">
    <property type="entry name" value="Ribosomal_bS20"/>
</dbReference>
<dbReference type="GO" id="GO:0070181">
    <property type="term" value="F:small ribosomal subunit rRNA binding"/>
    <property type="evidence" value="ECO:0007669"/>
    <property type="project" value="TreeGrafter"/>
</dbReference>
<reference evidence="7" key="1">
    <citation type="submission" date="2023-03" db="EMBL/GenBank/DDBJ databases">
        <authorList>
            <person name="Steffen K."/>
            <person name="Cardenas P."/>
        </authorList>
    </citation>
    <scope>NUCLEOTIDE SEQUENCE</scope>
</reference>
<evidence type="ECO:0000256" key="6">
    <source>
        <dbReference type="SAM" id="MobiDB-lite"/>
    </source>
</evidence>
<dbReference type="Gene3D" id="1.20.58.110">
    <property type="entry name" value="Ribosomal protein S20"/>
    <property type="match status" value="1"/>
</dbReference>
<comment type="caution">
    <text evidence="7">The sequence shown here is derived from an EMBL/GenBank/DDBJ whole genome shotgun (WGS) entry which is preliminary data.</text>
</comment>
<keyword evidence="5" id="KW-0687">Ribonucleoprotein</keyword>
<name>A0AA35XM00_GEOBA</name>
<evidence type="ECO:0000256" key="4">
    <source>
        <dbReference type="ARBA" id="ARBA00022980"/>
    </source>
</evidence>
<sequence length="109" mass="12151">MAHSSQARKRVRQNKRRAAINRGRLSRIRTFVRHVEEAIASGDKSQAEQALREAQPEIMRGATKALLHRRTAARRVSLACAPRGRTPPRLDRTAATVPLAHRMGALPDS</sequence>
<dbReference type="GO" id="GO:0015935">
    <property type="term" value="C:small ribosomal subunit"/>
    <property type="evidence" value="ECO:0007669"/>
    <property type="project" value="TreeGrafter"/>
</dbReference>
<protein>
    <submittedName>
        <fullName evidence="7">30S ribosomal protein S20</fullName>
    </submittedName>
</protein>
<evidence type="ECO:0000256" key="5">
    <source>
        <dbReference type="ARBA" id="ARBA00023274"/>
    </source>
</evidence>
<dbReference type="SUPFAM" id="SSF46992">
    <property type="entry name" value="Ribosomal protein S20"/>
    <property type="match status" value="1"/>
</dbReference>
<dbReference type="GO" id="GO:0006412">
    <property type="term" value="P:translation"/>
    <property type="evidence" value="ECO:0007669"/>
    <property type="project" value="InterPro"/>
</dbReference>
<feature type="region of interest" description="Disordered" evidence="6">
    <location>
        <begin position="82"/>
        <end position="109"/>
    </location>
</feature>